<comment type="caution">
    <text evidence="13">The sequence shown here is derived from an EMBL/GenBank/DDBJ whole genome shotgun (WGS) entry which is preliminary data.</text>
</comment>
<dbReference type="PROSITE" id="PS50011">
    <property type="entry name" value="PROTEIN_KINASE_DOM"/>
    <property type="match status" value="1"/>
</dbReference>
<dbReference type="FunFam" id="1.10.510.10:FF:000359">
    <property type="entry name" value="Mitogen-activated protein kinase 1, putative, expressed"/>
    <property type="match status" value="1"/>
</dbReference>
<dbReference type="InterPro" id="IPR050538">
    <property type="entry name" value="MAP_kinase_kinase_kinase"/>
</dbReference>
<gene>
    <name evidence="13" type="ORF">ZIOFF_059187</name>
</gene>
<evidence type="ECO:0000256" key="7">
    <source>
        <dbReference type="ARBA" id="ARBA00022840"/>
    </source>
</evidence>
<comment type="catalytic activity">
    <reaction evidence="8">
        <text>L-threonyl-[protein] + ATP = O-phospho-L-threonyl-[protein] + ADP + H(+)</text>
        <dbReference type="Rhea" id="RHEA:46608"/>
        <dbReference type="Rhea" id="RHEA-COMP:11060"/>
        <dbReference type="Rhea" id="RHEA-COMP:11605"/>
        <dbReference type="ChEBI" id="CHEBI:15378"/>
        <dbReference type="ChEBI" id="CHEBI:30013"/>
        <dbReference type="ChEBI" id="CHEBI:30616"/>
        <dbReference type="ChEBI" id="CHEBI:61977"/>
        <dbReference type="ChEBI" id="CHEBI:456216"/>
        <dbReference type="EC" id="2.7.11.25"/>
    </reaction>
</comment>
<dbReference type="PANTHER" id="PTHR48016:SF29">
    <property type="entry name" value="MITOGEN-ACTIVATED PROTEIN KINASE KINASE KINASE 1-RELATED"/>
    <property type="match status" value="1"/>
</dbReference>
<reference evidence="13 14" key="1">
    <citation type="submission" date="2020-08" db="EMBL/GenBank/DDBJ databases">
        <title>Plant Genome Project.</title>
        <authorList>
            <person name="Zhang R.-G."/>
        </authorList>
    </citation>
    <scope>NUCLEOTIDE SEQUENCE [LARGE SCALE GENOMIC DNA]</scope>
    <source>
        <tissue evidence="13">Rhizome</tissue>
    </source>
</reference>
<evidence type="ECO:0000256" key="6">
    <source>
        <dbReference type="ARBA" id="ARBA00022777"/>
    </source>
</evidence>
<dbReference type="GO" id="GO:0005737">
    <property type="term" value="C:cytoplasm"/>
    <property type="evidence" value="ECO:0007669"/>
    <property type="project" value="TreeGrafter"/>
</dbReference>
<keyword evidence="14" id="KW-1185">Reference proteome</keyword>
<dbReference type="PANTHER" id="PTHR48016">
    <property type="entry name" value="MAP KINASE KINASE KINASE SSK2-RELATED-RELATED"/>
    <property type="match status" value="1"/>
</dbReference>
<evidence type="ECO:0000256" key="10">
    <source>
        <dbReference type="PROSITE-ProRule" id="PRU10141"/>
    </source>
</evidence>
<sequence>MSRRNNYDVYSSLDQADSYSSQTLDDNIPIRDEDNAWVREDVVVDGAIDLGQDEEVIMVRQKKKGTTMLEKLNGDQANVVKANANLLRSNPTALVGDGSDRRDRVFTAAFPPAKKSSYTPRNSACGIRGPLVVAFLPFVEERHKSSTFLAISPLCYGGAILPSHKKEASRLERLWMDSRQPQRKFPQQQKQGAGFRPRLERCNALKNIKYEAQAVRASWSAGSSAAASEEQANTRVTLSLNIWPSTYAHKTSFRIDGSVEDEVGILCRSLGLDGPEDFAISFDDWEKRKVRSPADFLTRSNFLQPDSPNSLCHTLSQKSALCASILSAANEQSKQQNSGEEDRKPCVVQNPDNRVSETEPVEIPCASPRSRAGDVGIRGVRPPVLSPPTPSTTFLPTPSYPTRDNLPSALKPPLSTSVPDSASTALYNLRALAPEKSGLDAGRRKSVDSKDEVKGGVSPVDEITDEELREIWLGDTSDDFTGTSSYSTMNDDDSSCSTTETFIISPNGRFKRKIKSWMRGAFLGSGSFGSVYEGISEEGVFFAVKEVPLLDKGCNAQQCILQLEQEIMLLSQFEHDNVVQYYGTDKESSKLYIFLELVTQGSLASLYQKYRLQDSQVSSYTKQILNGLNYLHERNVVHRDIKCANILVHVNGLVKLADFGLAKEMSKFNMLKSCRGSVYWMAPEVVNPRRTYGQAADIWSLGCTVLEMLTRQIPYPHLELMQALYKIGHGEPPTIPDSLSRDARDFIRKCVQVNPDDRPNASQLLEHPFVKGR</sequence>
<evidence type="ECO:0000256" key="11">
    <source>
        <dbReference type="SAM" id="MobiDB-lite"/>
    </source>
</evidence>
<dbReference type="InterPro" id="IPR011009">
    <property type="entry name" value="Kinase-like_dom_sf"/>
</dbReference>
<protein>
    <recommendedName>
        <fullName evidence="2">mitogen-activated protein kinase kinase kinase</fullName>
        <ecNumber evidence="2">2.7.11.25</ecNumber>
    </recommendedName>
</protein>
<dbReference type="Gene3D" id="1.10.510.10">
    <property type="entry name" value="Transferase(Phosphotransferase) domain 1"/>
    <property type="match status" value="1"/>
</dbReference>
<keyword evidence="6" id="KW-0418">Kinase</keyword>
<feature type="compositionally biased region" description="Low complexity" evidence="11">
    <location>
        <begin position="391"/>
        <end position="402"/>
    </location>
</feature>
<keyword evidence="7 10" id="KW-0067">ATP-binding</keyword>
<dbReference type="InterPro" id="IPR000719">
    <property type="entry name" value="Prot_kinase_dom"/>
</dbReference>
<dbReference type="InterPro" id="IPR017441">
    <property type="entry name" value="Protein_kinase_ATP_BS"/>
</dbReference>
<dbReference type="EC" id="2.7.11.25" evidence="2"/>
<feature type="region of interest" description="Disordered" evidence="11">
    <location>
        <begin position="438"/>
        <end position="457"/>
    </location>
</feature>
<dbReference type="SUPFAM" id="SSF56112">
    <property type="entry name" value="Protein kinase-like (PK-like)"/>
    <property type="match status" value="1"/>
</dbReference>
<proteinExistence type="inferred from homology"/>
<dbReference type="PROSITE" id="PS00108">
    <property type="entry name" value="PROTEIN_KINASE_ST"/>
    <property type="match status" value="1"/>
</dbReference>
<dbReference type="GO" id="GO:0004709">
    <property type="term" value="F:MAP kinase kinase kinase activity"/>
    <property type="evidence" value="ECO:0007669"/>
    <property type="project" value="UniProtKB-EC"/>
</dbReference>
<evidence type="ECO:0000256" key="4">
    <source>
        <dbReference type="ARBA" id="ARBA00022679"/>
    </source>
</evidence>
<dbReference type="EMBL" id="JACMSC010000016">
    <property type="protein sequence ID" value="KAG6482555.1"/>
    <property type="molecule type" value="Genomic_DNA"/>
</dbReference>
<dbReference type="GO" id="GO:1902065">
    <property type="term" value="P:response to L-glutamate"/>
    <property type="evidence" value="ECO:0007669"/>
    <property type="project" value="UniProtKB-ARBA"/>
</dbReference>
<evidence type="ECO:0000313" key="14">
    <source>
        <dbReference type="Proteomes" id="UP000734854"/>
    </source>
</evidence>
<evidence type="ECO:0000256" key="1">
    <source>
        <dbReference type="ARBA" id="ARBA00006529"/>
    </source>
</evidence>
<name>A0A8J5FER9_ZINOF</name>
<keyword evidence="3" id="KW-0723">Serine/threonine-protein kinase</keyword>
<organism evidence="13 14">
    <name type="scientific">Zingiber officinale</name>
    <name type="common">Ginger</name>
    <name type="synonym">Amomum zingiber</name>
    <dbReference type="NCBI Taxonomy" id="94328"/>
    <lineage>
        <taxon>Eukaryota</taxon>
        <taxon>Viridiplantae</taxon>
        <taxon>Streptophyta</taxon>
        <taxon>Embryophyta</taxon>
        <taxon>Tracheophyta</taxon>
        <taxon>Spermatophyta</taxon>
        <taxon>Magnoliopsida</taxon>
        <taxon>Liliopsida</taxon>
        <taxon>Zingiberales</taxon>
        <taxon>Zingiberaceae</taxon>
        <taxon>Zingiber</taxon>
    </lineage>
</organism>
<evidence type="ECO:0000256" key="9">
    <source>
        <dbReference type="ARBA" id="ARBA00048329"/>
    </source>
</evidence>
<keyword evidence="5 10" id="KW-0547">Nucleotide-binding</keyword>
<dbReference type="PROSITE" id="PS00107">
    <property type="entry name" value="PROTEIN_KINASE_ATP"/>
    <property type="match status" value="1"/>
</dbReference>
<dbReference type="Proteomes" id="UP000734854">
    <property type="component" value="Unassembled WGS sequence"/>
</dbReference>
<evidence type="ECO:0000256" key="3">
    <source>
        <dbReference type="ARBA" id="ARBA00022527"/>
    </source>
</evidence>
<dbReference type="InterPro" id="IPR008271">
    <property type="entry name" value="Ser/Thr_kinase_AS"/>
</dbReference>
<dbReference type="GO" id="GO:0005524">
    <property type="term" value="F:ATP binding"/>
    <property type="evidence" value="ECO:0007669"/>
    <property type="project" value="UniProtKB-UniRule"/>
</dbReference>
<feature type="region of interest" description="Disordered" evidence="11">
    <location>
        <begin position="333"/>
        <end position="402"/>
    </location>
</feature>
<feature type="compositionally biased region" description="Basic and acidic residues" evidence="11">
    <location>
        <begin position="438"/>
        <end position="454"/>
    </location>
</feature>
<keyword evidence="4" id="KW-0808">Transferase</keyword>
<comment type="similarity">
    <text evidence="1">Belongs to the protein kinase superfamily. STE Ser/Thr protein kinase family. MAP kinase kinase kinase subfamily.</text>
</comment>
<comment type="catalytic activity">
    <reaction evidence="9">
        <text>L-seryl-[protein] + ATP = O-phospho-L-seryl-[protein] + ADP + H(+)</text>
        <dbReference type="Rhea" id="RHEA:17989"/>
        <dbReference type="Rhea" id="RHEA-COMP:9863"/>
        <dbReference type="Rhea" id="RHEA-COMP:11604"/>
        <dbReference type="ChEBI" id="CHEBI:15378"/>
        <dbReference type="ChEBI" id="CHEBI:29999"/>
        <dbReference type="ChEBI" id="CHEBI:30616"/>
        <dbReference type="ChEBI" id="CHEBI:83421"/>
        <dbReference type="ChEBI" id="CHEBI:456216"/>
        <dbReference type="EC" id="2.7.11.25"/>
    </reaction>
</comment>
<feature type="domain" description="Protein kinase" evidence="12">
    <location>
        <begin position="517"/>
        <end position="770"/>
    </location>
</feature>
<feature type="binding site" evidence="10">
    <location>
        <position position="545"/>
    </location>
    <ligand>
        <name>ATP</name>
        <dbReference type="ChEBI" id="CHEBI:30616"/>
    </ligand>
</feature>
<dbReference type="SMART" id="SM00220">
    <property type="entry name" value="S_TKc"/>
    <property type="match status" value="1"/>
</dbReference>
<accession>A0A8J5FER9</accession>
<evidence type="ECO:0000256" key="2">
    <source>
        <dbReference type="ARBA" id="ARBA00012406"/>
    </source>
</evidence>
<dbReference type="FunFam" id="3.30.200.20:FF:000713">
    <property type="entry name" value="Mitogen-activated protein kinase 1, putative, expressed"/>
    <property type="match status" value="1"/>
</dbReference>
<evidence type="ECO:0000256" key="5">
    <source>
        <dbReference type="ARBA" id="ARBA00022741"/>
    </source>
</evidence>
<dbReference type="AlphaFoldDB" id="A0A8J5FER9"/>
<dbReference type="Pfam" id="PF00069">
    <property type="entry name" value="Pkinase"/>
    <property type="match status" value="1"/>
</dbReference>
<evidence type="ECO:0000259" key="12">
    <source>
        <dbReference type="PROSITE" id="PS50011"/>
    </source>
</evidence>
<evidence type="ECO:0000313" key="13">
    <source>
        <dbReference type="EMBL" id="KAG6482555.1"/>
    </source>
</evidence>
<evidence type="ECO:0000256" key="8">
    <source>
        <dbReference type="ARBA" id="ARBA00047559"/>
    </source>
</evidence>